<proteinExistence type="predicted"/>
<protein>
    <submittedName>
        <fullName evidence="3">Uncharacterized protein</fullName>
    </submittedName>
</protein>
<feature type="non-terminal residue" evidence="3">
    <location>
        <position position="1"/>
    </location>
</feature>
<evidence type="ECO:0000313" key="5">
    <source>
        <dbReference type="Proteomes" id="UP000663829"/>
    </source>
</evidence>
<dbReference type="AlphaFoldDB" id="A0A815YHN6"/>
<dbReference type="Proteomes" id="UP000663829">
    <property type="component" value="Unassembled WGS sequence"/>
</dbReference>
<feature type="compositionally biased region" description="Acidic residues" evidence="1">
    <location>
        <begin position="33"/>
        <end position="44"/>
    </location>
</feature>
<reference evidence="3" key="1">
    <citation type="submission" date="2021-02" db="EMBL/GenBank/DDBJ databases">
        <authorList>
            <person name="Nowell W R."/>
        </authorList>
    </citation>
    <scope>NUCLEOTIDE SEQUENCE</scope>
</reference>
<keyword evidence="2" id="KW-0812">Transmembrane</keyword>
<evidence type="ECO:0000256" key="2">
    <source>
        <dbReference type="SAM" id="Phobius"/>
    </source>
</evidence>
<dbReference type="Proteomes" id="UP000681722">
    <property type="component" value="Unassembled WGS sequence"/>
</dbReference>
<keyword evidence="2" id="KW-1133">Transmembrane helix</keyword>
<feature type="region of interest" description="Disordered" evidence="1">
    <location>
        <begin position="32"/>
        <end position="53"/>
    </location>
</feature>
<sequence>YIEKLTKNTRYDDILLDYAELLDHIDVDHENIHDDDDANDDTEESDNREGDISNDTFQRIENIKKRTMSNQSKRRTPDTLLVNHILISFESTNCDQAIWIAVRIGQKLTMVRTLSILIFLLLLCYKHLVLSYNPIPTGAVIITTNSTIFVLRPIEYNGTDMLTPVFTTNGSYLIVNTVFDSSARYLYILYVQNDIYYIGQLVGYQQISNIYVLAYSWLNNNISSFTSDINNRRIFAASTNDIYVFSMGGLMYSNVGTDFKTLQSIYYDSNDNRFYVLTSTTISTCYQSGVNNTLTCPCSISLSSNFRYVTADPNNNAIIYLVQEPNRLNTASINAAGCPLVLLSESTVDQYSISYIAVDGNNIFSVASTSQMETYTTLLIGSFSSPAKRNVSVDQIILAIQLSPPLQQTVQTVEECFRGITYYDYRVAVCLAAIFGTIMGILLCFNSLFLIDTLMTKRIIRDLKKQIPKDLVEDRWNKLVEEKYAKVALELHRNKQANIPPPKPRFEDKDNNAESGGGDKSRLSVSNVTNYIRRKSGDLIGRRKSRDQSIQPPQTTIHETGNEDSEYKMKYNLS</sequence>
<accession>A0A815YHN6</accession>
<feature type="transmembrane region" description="Helical" evidence="2">
    <location>
        <begin position="113"/>
        <end position="132"/>
    </location>
</feature>
<feature type="compositionally biased region" description="Polar residues" evidence="1">
    <location>
        <begin position="548"/>
        <end position="559"/>
    </location>
</feature>
<evidence type="ECO:0000313" key="4">
    <source>
        <dbReference type="EMBL" id="CAF4433331.1"/>
    </source>
</evidence>
<dbReference type="OrthoDB" id="10017404at2759"/>
<evidence type="ECO:0000313" key="3">
    <source>
        <dbReference type="EMBL" id="CAF1570193.1"/>
    </source>
</evidence>
<keyword evidence="2" id="KW-0472">Membrane</keyword>
<dbReference type="SUPFAM" id="SSF63825">
    <property type="entry name" value="YWTD domain"/>
    <property type="match status" value="1"/>
</dbReference>
<feature type="region of interest" description="Disordered" evidence="1">
    <location>
        <begin position="496"/>
        <end position="574"/>
    </location>
</feature>
<comment type="caution">
    <text evidence="3">The sequence shown here is derived from an EMBL/GenBank/DDBJ whole genome shotgun (WGS) entry which is preliminary data.</text>
</comment>
<dbReference type="EMBL" id="CAJNOQ010029716">
    <property type="protein sequence ID" value="CAF1570193.1"/>
    <property type="molecule type" value="Genomic_DNA"/>
</dbReference>
<feature type="non-terminal residue" evidence="3">
    <location>
        <position position="574"/>
    </location>
</feature>
<dbReference type="EMBL" id="CAJOBC010095539">
    <property type="protein sequence ID" value="CAF4433331.1"/>
    <property type="molecule type" value="Genomic_DNA"/>
</dbReference>
<organism evidence="3 5">
    <name type="scientific">Didymodactylos carnosus</name>
    <dbReference type="NCBI Taxonomy" id="1234261"/>
    <lineage>
        <taxon>Eukaryota</taxon>
        <taxon>Metazoa</taxon>
        <taxon>Spiralia</taxon>
        <taxon>Gnathifera</taxon>
        <taxon>Rotifera</taxon>
        <taxon>Eurotatoria</taxon>
        <taxon>Bdelloidea</taxon>
        <taxon>Philodinida</taxon>
        <taxon>Philodinidae</taxon>
        <taxon>Didymodactylos</taxon>
    </lineage>
</organism>
<feature type="compositionally biased region" description="Basic and acidic residues" evidence="1">
    <location>
        <begin position="565"/>
        <end position="574"/>
    </location>
</feature>
<feature type="transmembrane region" description="Helical" evidence="2">
    <location>
        <begin position="425"/>
        <end position="451"/>
    </location>
</feature>
<feature type="compositionally biased region" description="Basic and acidic residues" evidence="1">
    <location>
        <begin position="504"/>
        <end position="522"/>
    </location>
</feature>
<name>A0A815YHN6_9BILA</name>
<keyword evidence="5" id="KW-1185">Reference proteome</keyword>
<evidence type="ECO:0000256" key="1">
    <source>
        <dbReference type="SAM" id="MobiDB-lite"/>
    </source>
</evidence>
<gene>
    <name evidence="3" type="ORF">GPM918_LOCUS40345</name>
    <name evidence="4" type="ORF">SRO942_LOCUS41279</name>
</gene>